<evidence type="ECO:0000259" key="10">
    <source>
        <dbReference type="PROSITE" id="PS51873"/>
    </source>
</evidence>
<accession>A0A8K0PJL2</accession>
<evidence type="ECO:0000256" key="2">
    <source>
        <dbReference type="ARBA" id="ARBA00012251"/>
    </source>
</evidence>
<dbReference type="AlphaFoldDB" id="A0A8K0PJL2"/>
<keyword evidence="4" id="KW-0479">Metal-binding</keyword>
<dbReference type="InterPro" id="IPR002867">
    <property type="entry name" value="IBR_dom"/>
</dbReference>
<keyword evidence="7" id="KW-0833">Ubl conjugation pathway</keyword>
<dbReference type="GO" id="GO:0008270">
    <property type="term" value="F:zinc ion binding"/>
    <property type="evidence" value="ECO:0007669"/>
    <property type="project" value="UniProtKB-KW"/>
</dbReference>
<dbReference type="InterPro" id="IPR044066">
    <property type="entry name" value="TRIAD_supradom"/>
</dbReference>
<dbReference type="OrthoDB" id="9977870at2759"/>
<feature type="compositionally biased region" description="Basic and acidic residues" evidence="9">
    <location>
        <begin position="93"/>
        <end position="103"/>
    </location>
</feature>
<keyword evidence="6" id="KW-0863">Zinc-finger</keyword>
<keyword evidence="8" id="KW-0862">Zinc</keyword>
<evidence type="ECO:0000256" key="5">
    <source>
        <dbReference type="ARBA" id="ARBA00022737"/>
    </source>
</evidence>
<dbReference type="Gene3D" id="1.20.120.1750">
    <property type="match status" value="1"/>
</dbReference>
<keyword evidence="3" id="KW-0808">Transferase</keyword>
<dbReference type="InterPro" id="IPR017907">
    <property type="entry name" value="Znf_RING_CS"/>
</dbReference>
<dbReference type="PROSITE" id="PS51873">
    <property type="entry name" value="TRIAD"/>
    <property type="match status" value="1"/>
</dbReference>
<organism evidence="11 12">
    <name type="scientific">Elsinoe batatas</name>
    <dbReference type="NCBI Taxonomy" id="2601811"/>
    <lineage>
        <taxon>Eukaryota</taxon>
        <taxon>Fungi</taxon>
        <taxon>Dikarya</taxon>
        <taxon>Ascomycota</taxon>
        <taxon>Pezizomycotina</taxon>
        <taxon>Dothideomycetes</taxon>
        <taxon>Dothideomycetidae</taxon>
        <taxon>Myriangiales</taxon>
        <taxon>Elsinoaceae</taxon>
        <taxon>Elsinoe</taxon>
    </lineage>
</organism>
<keyword evidence="12" id="KW-1185">Reference proteome</keyword>
<feature type="region of interest" description="Disordered" evidence="9">
    <location>
        <begin position="93"/>
        <end position="130"/>
    </location>
</feature>
<dbReference type="Gene3D" id="3.30.40.10">
    <property type="entry name" value="Zinc/RING finger domain, C3HC4 (zinc finger)"/>
    <property type="match status" value="1"/>
</dbReference>
<evidence type="ECO:0000256" key="1">
    <source>
        <dbReference type="ARBA" id="ARBA00001798"/>
    </source>
</evidence>
<dbReference type="EMBL" id="JAESVG020000002">
    <property type="protein sequence ID" value="KAG8630647.1"/>
    <property type="molecule type" value="Genomic_DNA"/>
</dbReference>
<dbReference type="InterPro" id="IPR031127">
    <property type="entry name" value="E3_UB_ligase_RBR"/>
</dbReference>
<dbReference type="SUPFAM" id="SSF57850">
    <property type="entry name" value="RING/U-box"/>
    <property type="match status" value="2"/>
</dbReference>
<proteinExistence type="predicted"/>
<evidence type="ECO:0000256" key="8">
    <source>
        <dbReference type="ARBA" id="ARBA00022833"/>
    </source>
</evidence>
<gene>
    <name evidence="11" type="ORF">KVT40_002266</name>
</gene>
<comment type="caution">
    <text evidence="11">The sequence shown here is derived from an EMBL/GenBank/DDBJ whole genome shotgun (WGS) entry which is preliminary data.</text>
</comment>
<keyword evidence="5" id="KW-0677">Repeat</keyword>
<name>A0A8K0PJL2_9PEZI</name>
<dbReference type="InterPro" id="IPR013083">
    <property type="entry name" value="Znf_RING/FYVE/PHD"/>
</dbReference>
<dbReference type="GO" id="GO:0061630">
    <property type="term" value="F:ubiquitin protein ligase activity"/>
    <property type="evidence" value="ECO:0007669"/>
    <property type="project" value="UniProtKB-EC"/>
</dbReference>
<evidence type="ECO:0000313" key="12">
    <source>
        <dbReference type="Proteomes" id="UP000809789"/>
    </source>
</evidence>
<evidence type="ECO:0000313" key="11">
    <source>
        <dbReference type="EMBL" id="KAG8630647.1"/>
    </source>
</evidence>
<evidence type="ECO:0000256" key="7">
    <source>
        <dbReference type="ARBA" id="ARBA00022786"/>
    </source>
</evidence>
<dbReference type="Pfam" id="PF01485">
    <property type="entry name" value="IBR"/>
    <property type="match status" value="1"/>
</dbReference>
<dbReference type="PANTHER" id="PTHR11685">
    <property type="entry name" value="RBR FAMILY RING FINGER AND IBR DOMAIN-CONTAINING"/>
    <property type="match status" value="1"/>
</dbReference>
<evidence type="ECO:0000256" key="9">
    <source>
        <dbReference type="SAM" id="MobiDB-lite"/>
    </source>
</evidence>
<dbReference type="Proteomes" id="UP000809789">
    <property type="component" value="Unassembled WGS sequence"/>
</dbReference>
<sequence>MITTTPLHSFNEQVIDHSELLILERQLQEVQEFRGRAKGKGREGKSSEDDISVNILQDELHSRITTLRDHILCQSMMRAVCTDHRIIFQQHQEEEAAHRDRELAVSLSDGRADATRTTEATNDTGDKASDERIDTELMAKWAMLYINDDTAMSILGSDDDSEQAESSTAAACRAAREEKLTRTCVACTNKFKLSDIGRTPCGHEYCGECLAEVFPAAMTNEAYFPPRCCRATIPLDSVRFFLPYDLVKEFRAKLLELETKDRTYCHVPTCSAFISPNSFVNDVGTCRTCGSLTCSMCKSEGHGGDCPADADGQIVLRVARESNWQRCFQCRQIVELDTGCNHITCRCGAHFCYVCGAVWKTCQCPQWHEENLLARANQVFDRGNRDARHENADPIAVAGVAQARNHAVRRLAEQLRVNHDCEHENWRYIRGEHNCEECRHTLPQYIFQCRGCRMHACWRCRRHRL</sequence>
<feature type="domain" description="RING-type" evidence="10">
    <location>
        <begin position="180"/>
        <end position="374"/>
    </location>
</feature>
<reference evidence="11" key="1">
    <citation type="submission" date="2021-07" db="EMBL/GenBank/DDBJ databases">
        <title>Elsinoe batatas strain:CRI-CJ2 Genome sequencing and assembly.</title>
        <authorList>
            <person name="Huang L."/>
        </authorList>
    </citation>
    <scope>NUCLEOTIDE SEQUENCE</scope>
    <source>
        <strain evidence="11">CRI-CJ2</strain>
    </source>
</reference>
<dbReference type="CDD" id="cd22584">
    <property type="entry name" value="Rcat_RBR_unk"/>
    <property type="match status" value="1"/>
</dbReference>
<evidence type="ECO:0000256" key="3">
    <source>
        <dbReference type="ARBA" id="ARBA00022679"/>
    </source>
</evidence>
<protein>
    <recommendedName>
        <fullName evidence="2">RBR-type E3 ubiquitin transferase</fullName>
        <ecNumber evidence="2">2.3.2.31</ecNumber>
    </recommendedName>
</protein>
<comment type="catalytic activity">
    <reaction evidence="1">
        <text>[E2 ubiquitin-conjugating enzyme]-S-ubiquitinyl-L-cysteine + [acceptor protein]-L-lysine = [E2 ubiquitin-conjugating enzyme]-L-cysteine + [acceptor protein]-N(6)-ubiquitinyl-L-lysine.</text>
        <dbReference type="EC" id="2.3.2.31"/>
    </reaction>
</comment>
<dbReference type="EC" id="2.3.2.31" evidence="2"/>
<dbReference type="GO" id="GO:0016567">
    <property type="term" value="P:protein ubiquitination"/>
    <property type="evidence" value="ECO:0007669"/>
    <property type="project" value="InterPro"/>
</dbReference>
<dbReference type="PROSITE" id="PS00518">
    <property type="entry name" value="ZF_RING_1"/>
    <property type="match status" value="1"/>
</dbReference>
<evidence type="ECO:0000256" key="4">
    <source>
        <dbReference type="ARBA" id="ARBA00022723"/>
    </source>
</evidence>
<evidence type="ECO:0000256" key="6">
    <source>
        <dbReference type="ARBA" id="ARBA00022771"/>
    </source>
</evidence>